<sequence length="377" mass="40367">MISRLRKPRTWAWLIAICVLLAVGIAGLGGWLLRQQLAPLQSEPLVLENAARVQVEELQAGWFDTQVVLRLDWPLDTGRQLRVRLANDISHGPFPRDRLANFDLRPALLSDRVQLLDLQEQRGDQAQALPAQLSADLRLSLLGHLQADLQAATPKLPLGVWQLSSPGLQLRVDASTDSLDLQLEAGQLALLQGGAPLLRLTGVAQQVQLAGDTALALQGSVDELALWGQPLGQFSQQFSATGVSLAAVSQALAGQPQAWLSALPPDSRVQGSLLSLVNADGSSGLQLDKAVGAGPLKVQANLSKAMFLTALERNTALQQQGQGIARQQALKLYAMVSQPLLQTGLFLADEQGLALDLQIDAGVVRSNLPTRFVSQAP</sequence>
<organism evidence="2 3">
    <name type="scientific">Pseudomonas pohangensis</name>
    <dbReference type="NCBI Taxonomy" id="364197"/>
    <lineage>
        <taxon>Bacteria</taxon>
        <taxon>Pseudomonadati</taxon>
        <taxon>Pseudomonadota</taxon>
        <taxon>Gammaproteobacteria</taxon>
        <taxon>Pseudomonadales</taxon>
        <taxon>Pseudomonadaceae</taxon>
        <taxon>Pseudomonas</taxon>
    </lineage>
</organism>
<proteinExistence type="predicted"/>
<evidence type="ECO:0000256" key="1">
    <source>
        <dbReference type="SAM" id="Phobius"/>
    </source>
</evidence>
<dbReference type="InterPro" id="IPR010352">
    <property type="entry name" value="DUF945"/>
</dbReference>
<accession>A0A1H2FXS4</accession>
<dbReference type="Pfam" id="PF06097">
    <property type="entry name" value="DUF945"/>
    <property type="match status" value="1"/>
</dbReference>
<protein>
    <recommendedName>
        <fullName evidence="4">DUF945 domain-containing protein</fullName>
    </recommendedName>
</protein>
<keyword evidence="1" id="KW-0812">Transmembrane</keyword>
<dbReference type="STRING" id="364197.SAMN05216296_1888"/>
<keyword evidence="1" id="KW-0472">Membrane</keyword>
<evidence type="ECO:0000313" key="3">
    <source>
        <dbReference type="Proteomes" id="UP000243232"/>
    </source>
</evidence>
<dbReference type="RefSeq" id="WP_090194450.1">
    <property type="nucleotide sequence ID" value="NZ_LT629785.1"/>
</dbReference>
<dbReference type="OrthoDB" id="5444681at2"/>
<reference evidence="3" key="1">
    <citation type="submission" date="2016-10" db="EMBL/GenBank/DDBJ databases">
        <authorList>
            <person name="Varghese N."/>
            <person name="Submissions S."/>
        </authorList>
    </citation>
    <scope>NUCLEOTIDE SEQUENCE [LARGE SCALE GENOMIC DNA]</scope>
    <source>
        <strain evidence="3">DSM 17875</strain>
    </source>
</reference>
<dbReference type="Proteomes" id="UP000243232">
    <property type="component" value="Chromosome I"/>
</dbReference>
<evidence type="ECO:0000313" key="2">
    <source>
        <dbReference type="EMBL" id="SDU12030.1"/>
    </source>
</evidence>
<name>A0A1H2FXS4_9PSED</name>
<evidence type="ECO:0008006" key="4">
    <source>
        <dbReference type="Google" id="ProtNLM"/>
    </source>
</evidence>
<keyword evidence="3" id="KW-1185">Reference proteome</keyword>
<dbReference type="EMBL" id="LT629785">
    <property type="protein sequence ID" value="SDU12030.1"/>
    <property type="molecule type" value="Genomic_DNA"/>
</dbReference>
<dbReference type="AlphaFoldDB" id="A0A1H2FXS4"/>
<gene>
    <name evidence="2" type="ORF">SAMN05216296_1888</name>
</gene>
<keyword evidence="1" id="KW-1133">Transmembrane helix</keyword>
<feature type="transmembrane region" description="Helical" evidence="1">
    <location>
        <begin position="12"/>
        <end position="33"/>
    </location>
</feature>